<dbReference type="EMBL" id="PCVM01000074">
    <property type="protein sequence ID" value="PIQ73303.1"/>
    <property type="molecule type" value="Genomic_DNA"/>
</dbReference>
<dbReference type="Proteomes" id="UP000231056">
    <property type="component" value="Unassembled WGS sequence"/>
</dbReference>
<evidence type="ECO:0000313" key="2">
    <source>
        <dbReference type="EMBL" id="PIQ73303.1"/>
    </source>
</evidence>
<accession>A0A2M6ITS2</accession>
<dbReference type="GO" id="GO:0008757">
    <property type="term" value="F:S-adenosylmethionine-dependent methyltransferase activity"/>
    <property type="evidence" value="ECO:0007669"/>
    <property type="project" value="InterPro"/>
</dbReference>
<dbReference type="InterPro" id="IPR013216">
    <property type="entry name" value="Methyltransf_11"/>
</dbReference>
<comment type="caution">
    <text evidence="2">The sequence shown here is derived from an EMBL/GenBank/DDBJ whole genome shotgun (WGS) entry which is preliminary data.</text>
</comment>
<proteinExistence type="predicted"/>
<sequence length="218" mass="25295">MKISGFKDTLDWYRKNIQSYTKGYYKYKKQQNEGEVYEFSKFLSKGAKVLDAGCAAGRDSKYLAEEGLNVVGIDLIQEFVDLARKHEPRAEFIQGSFLELPFQQNSFDGIWANASLLHFETVEEVEKSLAQFYKVIKNGGILHVKVKAQKGAEKFVIIKDKLSKHDRFFQLFTLEEIKKLVTKAGFEIIKLEQYDETKKFGKVGRKGLEWIWCLARKR</sequence>
<gene>
    <name evidence="2" type="ORF">COV58_03245</name>
</gene>
<dbReference type="SUPFAM" id="SSF53335">
    <property type="entry name" value="S-adenosyl-L-methionine-dependent methyltransferases"/>
    <property type="match status" value="1"/>
</dbReference>
<dbReference type="InterPro" id="IPR029063">
    <property type="entry name" value="SAM-dependent_MTases_sf"/>
</dbReference>
<protein>
    <recommendedName>
        <fullName evidence="1">Methyltransferase type 11 domain-containing protein</fullName>
    </recommendedName>
</protein>
<evidence type="ECO:0000259" key="1">
    <source>
        <dbReference type="Pfam" id="PF08241"/>
    </source>
</evidence>
<name>A0A2M6ITS2_9BACT</name>
<dbReference type="Gene3D" id="3.40.50.150">
    <property type="entry name" value="Vaccinia Virus protein VP39"/>
    <property type="match status" value="1"/>
</dbReference>
<dbReference type="PANTHER" id="PTHR43861:SF1">
    <property type="entry name" value="TRANS-ACONITATE 2-METHYLTRANSFERASE"/>
    <property type="match status" value="1"/>
</dbReference>
<dbReference type="Pfam" id="PF08241">
    <property type="entry name" value="Methyltransf_11"/>
    <property type="match status" value="1"/>
</dbReference>
<dbReference type="PANTHER" id="PTHR43861">
    <property type="entry name" value="TRANS-ACONITATE 2-METHYLTRANSFERASE-RELATED"/>
    <property type="match status" value="1"/>
</dbReference>
<reference evidence="2 3" key="1">
    <citation type="submission" date="2017-09" db="EMBL/GenBank/DDBJ databases">
        <title>Depth-based differentiation of microbial function through sediment-hosted aquifers and enrichment of novel symbionts in the deep terrestrial subsurface.</title>
        <authorList>
            <person name="Probst A.J."/>
            <person name="Ladd B."/>
            <person name="Jarett J.K."/>
            <person name="Geller-Mcgrath D.E."/>
            <person name="Sieber C.M."/>
            <person name="Emerson J.B."/>
            <person name="Anantharaman K."/>
            <person name="Thomas B.C."/>
            <person name="Malmstrom R."/>
            <person name="Stieglmeier M."/>
            <person name="Klingl A."/>
            <person name="Woyke T."/>
            <person name="Ryan C.M."/>
            <person name="Banfield J.F."/>
        </authorList>
    </citation>
    <scope>NUCLEOTIDE SEQUENCE [LARGE SCALE GENOMIC DNA]</scope>
    <source>
        <strain evidence="2">CG11_big_fil_rev_8_21_14_0_20_36_8</strain>
    </source>
</reference>
<dbReference type="AlphaFoldDB" id="A0A2M6ITS2"/>
<evidence type="ECO:0000313" key="3">
    <source>
        <dbReference type="Proteomes" id="UP000231056"/>
    </source>
</evidence>
<organism evidence="2 3">
    <name type="scientific">Candidatus Roizmanbacteria bacterium CG11_big_fil_rev_8_21_14_0_20_36_8</name>
    <dbReference type="NCBI Taxonomy" id="1974856"/>
    <lineage>
        <taxon>Bacteria</taxon>
        <taxon>Candidatus Roizmaniibacteriota</taxon>
    </lineage>
</organism>
<dbReference type="CDD" id="cd02440">
    <property type="entry name" value="AdoMet_MTases"/>
    <property type="match status" value="1"/>
</dbReference>
<feature type="domain" description="Methyltransferase type 11" evidence="1">
    <location>
        <begin position="50"/>
        <end position="143"/>
    </location>
</feature>